<organism evidence="1 2">
    <name type="scientific">Roridomyces roridus</name>
    <dbReference type="NCBI Taxonomy" id="1738132"/>
    <lineage>
        <taxon>Eukaryota</taxon>
        <taxon>Fungi</taxon>
        <taxon>Dikarya</taxon>
        <taxon>Basidiomycota</taxon>
        <taxon>Agaricomycotina</taxon>
        <taxon>Agaricomycetes</taxon>
        <taxon>Agaricomycetidae</taxon>
        <taxon>Agaricales</taxon>
        <taxon>Marasmiineae</taxon>
        <taxon>Mycenaceae</taxon>
        <taxon>Roridomyces</taxon>
    </lineage>
</organism>
<evidence type="ECO:0000313" key="2">
    <source>
        <dbReference type="Proteomes" id="UP001221142"/>
    </source>
</evidence>
<gene>
    <name evidence="1" type="ORF">FB45DRAFT_933344</name>
</gene>
<evidence type="ECO:0000313" key="1">
    <source>
        <dbReference type="EMBL" id="KAJ7617060.1"/>
    </source>
</evidence>
<sequence>MARLVADLISSLRLSARPPLTSYESCSPGRRSINSALTGKMVSLCYSRCGSSTCGSTSCVSISQSSQADGELGVLQAIWWRMNGLQAVLTETYAMAGPVLRCLSSRNCVPLPFMLDTCTFGGLLSAYSRGVCFPGVGSLRSDIENNAPRFFGYSCTTSGGRTLVSGGHTCLSHGFLQARSVIKPLTAGAFGLSPRL</sequence>
<dbReference type="Proteomes" id="UP001221142">
    <property type="component" value="Unassembled WGS sequence"/>
</dbReference>
<keyword evidence="2" id="KW-1185">Reference proteome</keyword>
<comment type="caution">
    <text evidence="1">The sequence shown here is derived from an EMBL/GenBank/DDBJ whole genome shotgun (WGS) entry which is preliminary data.</text>
</comment>
<dbReference type="EMBL" id="JARKIF010000021">
    <property type="protein sequence ID" value="KAJ7617060.1"/>
    <property type="molecule type" value="Genomic_DNA"/>
</dbReference>
<name>A0AAD7BC45_9AGAR</name>
<accession>A0AAD7BC45</accession>
<proteinExistence type="predicted"/>
<protein>
    <submittedName>
        <fullName evidence="1">Uncharacterized protein</fullName>
    </submittedName>
</protein>
<dbReference type="AlphaFoldDB" id="A0AAD7BC45"/>
<reference evidence="1" key="1">
    <citation type="submission" date="2023-03" db="EMBL/GenBank/DDBJ databases">
        <title>Massive genome expansion in bonnet fungi (Mycena s.s.) driven by repeated elements and novel gene families across ecological guilds.</title>
        <authorList>
            <consortium name="Lawrence Berkeley National Laboratory"/>
            <person name="Harder C.B."/>
            <person name="Miyauchi S."/>
            <person name="Viragh M."/>
            <person name="Kuo A."/>
            <person name="Thoen E."/>
            <person name="Andreopoulos B."/>
            <person name="Lu D."/>
            <person name="Skrede I."/>
            <person name="Drula E."/>
            <person name="Henrissat B."/>
            <person name="Morin E."/>
            <person name="Kohler A."/>
            <person name="Barry K."/>
            <person name="LaButti K."/>
            <person name="Morin E."/>
            <person name="Salamov A."/>
            <person name="Lipzen A."/>
            <person name="Mereny Z."/>
            <person name="Hegedus B."/>
            <person name="Baldrian P."/>
            <person name="Stursova M."/>
            <person name="Weitz H."/>
            <person name="Taylor A."/>
            <person name="Grigoriev I.V."/>
            <person name="Nagy L.G."/>
            <person name="Martin F."/>
            <person name="Kauserud H."/>
        </authorList>
    </citation>
    <scope>NUCLEOTIDE SEQUENCE</scope>
    <source>
        <strain evidence="1">9284</strain>
    </source>
</reference>